<accession>A0A0D3HUN6</accession>
<dbReference type="AlphaFoldDB" id="A0A0D3HUN6"/>
<protein>
    <submittedName>
        <fullName evidence="1">Uncharacterized protein</fullName>
    </submittedName>
</protein>
<dbReference type="EnsemblPlants" id="OBART12G12630.1">
    <property type="protein sequence ID" value="OBART12G12630.1"/>
    <property type="gene ID" value="OBART12G12630"/>
</dbReference>
<proteinExistence type="predicted"/>
<organism evidence="1">
    <name type="scientific">Oryza barthii</name>
    <dbReference type="NCBI Taxonomy" id="65489"/>
    <lineage>
        <taxon>Eukaryota</taxon>
        <taxon>Viridiplantae</taxon>
        <taxon>Streptophyta</taxon>
        <taxon>Embryophyta</taxon>
        <taxon>Tracheophyta</taxon>
        <taxon>Spermatophyta</taxon>
        <taxon>Magnoliopsida</taxon>
        <taxon>Liliopsida</taxon>
        <taxon>Poales</taxon>
        <taxon>Poaceae</taxon>
        <taxon>BOP clade</taxon>
        <taxon>Oryzoideae</taxon>
        <taxon>Oryzeae</taxon>
        <taxon>Oryzinae</taxon>
        <taxon>Oryza</taxon>
    </lineage>
</organism>
<dbReference type="PaxDb" id="65489-OBART12G12630.1"/>
<dbReference type="Gramene" id="OBART12G12630.1">
    <property type="protein sequence ID" value="OBART12G12630.1"/>
    <property type="gene ID" value="OBART12G12630"/>
</dbReference>
<keyword evidence="2" id="KW-1185">Reference proteome</keyword>
<sequence length="72" mass="8326">MSLKLFRSRVFDEASLSWLRSLLQRVFITLIWLLWGRVGAALLGRRSLATMTHCNLFIELLMLAEWFLGSLG</sequence>
<reference evidence="1" key="1">
    <citation type="journal article" date="2009" name="Rice">
        <title>De Novo Next Generation Sequencing of Plant Genomes.</title>
        <authorList>
            <person name="Rounsley S."/>
            <person name="Marri P.R."/>
            <person name="Yu Y."/>
            <person name="He R."/>
            <person name="Sisneros N."/>
            <person name="Goicoechea J.L."/>
            <person name="Lee S.J."/>
            <person name="Angelova A."/>
            <person name="Kudrna D."/>
            <person name="Luo M."/>
            <person name="Affourtit J."/>
            <person name="Desany B."/>
            <person name="Knight J."/>
            <person name="Niazi F."/>
            <person name="Egholm M."/>
            <person name="Wing R.A."/>
        </authorList>
    </citation>
    <scope>NUCLEOTIDE SEQUENCE [LARGE SCALE GENOMIC DNA]</scope>
    <source>
        <strain evidence="1">cv. IRGC 105608</strain>
    </source>
</reference>
<evidence type="ECO:0000313" key="1">
    <source>
        <dbReference type="EnsemblPlants" id="OBART12G12630.1"/>
    </source>
</evidence>
<dbReference type="HOGENOM" id="CLU_2726142_0_0_1"/>
<dbReference type="Proteomes" id="UP000026960">
    <property type="component" value="Chromosome 12"/>
</dbReference>
<name>A0A0D3HUN6_9ORYZ</name>
<evidence type="ECO:0000313" key="2">
    <source>
        <dbReference type="Proteomes" id="UP000026960"/>
    </source>
</evidence>
<reference evidence="1" key="2">
    <citation type="submission" date="2015-03" db="UniProtKB">
        <authorList>
            <consortium name="EnsemblPlants"/>
        </authorList>
    </citation>
    <scope>IDENTIFICATION</scope>
</reference>